<feature type="domain" description="Histidine kinase" evidence="18">
    <location>
        <begin position="341"/>
        <end position="561"/>
    </location>
</feature>
<evidence type="ECO:0000256" key="9">
    <source>
        <dbReference type="ARBA" id="ARBA00022777"/>
    </source>
</evidence>
<evidence type="ECO:0000256" key="7">
    <source>
        <dbReference type="ARBA" id="ARBA00022692"/>
    </source>
</evidence>
<dbReference type="InterPro" id="IPR003661">
    <property type="entry name" value="HisK_dim/P_dom"/>
</dbReference>
<dbReference type="Gene3D" id="6.10.340.10">
    <property type="match status" value="1"/>
</dbReference>
<dbReference type="PRINTS" id="PR00344">
    <property type="entry name" value="BCTRLSENSOR"/>
</dbReference>
<dbReference type="FunFam" id="3.30.565.10:FF:000010">
    <property type="entry name" value="Sensor histidine kinase RcsC"/>
    <property type="match status" value="1"/>
</dbReference>
<evidence type="ECO:0000259" key="19">
    <source>
        <dbReference type="PROSITE" id="PS50885"/>
    </source>
</evidence>
<evidence type="ECO:0000256" key="15">
    <source>
        <dbReference type="SAM" id="Coils"/>
    </source>
</evidence>
<dbReference type="SUPFAM" id="SSF47384">
    <property type="entry name" value="Homodimeric domain of signal transducing histidine kinase"/>
    <property type="match status" value="1"/>
</dbReference>
<dbReference type="CDD" id="cd00082">
    <property type="entry name" value="HisKA"/>
    <property type="match status" value="1"/>
</dbReference>
<reference evidence="21 22" key="2">
    <citation type="journal article" date="2015" name="Genome Announc.">
        <title>Complete Genome Sequence of Coriobacteriaceae Strain 68-1-3, a Novel Mucus-Degrading Isolate from the Swine Intestinal Tract.</title>
        <authorList>
            <person name="Looft T."/>
            <person name="Bayles D.O."/>
            <person name="Alt D.P."/>
            <person name="Stanton T.B."/>
        </authorList>
    </citation>
    <scope>NUCLEOTIDE SEQUENCE [LARGE SCALE GENOMIC DNA]</scope>
    <source>
        <strain evidence="21 22">68-1-3</strain>
    </source>
</reference>
<dbReference type="EC" id="2.7.13.3" evidence="4"/>
<feature type="coiled-coil region" evidence="15">
    <location>
        <begin position="279"/>
        <end position="331"/>
    </location>
</feature>
<evidence type="ECO:0000256" key="4">
    <source>
        <dbReference type="ARBA" id="ARBA00012438"/>
    </source>
</evidence>
<gene>
    <name evidence="21" type="ORF">JI75_04490</name>
</gene>
<dbReference type="Pfam" id="PF00512">
    <property type="entry name" value="HisKA"/>
    <property type="match status" value="1"/>
</dbReference>
<dbReference type="PROSITE" id="PS51007">
    <property type="entry name" value="CYTC"/>
    <property type="match status" value="1"/>
</dbReference>
<dbReference type="GO" id="GO:0046872">
    <property type="term" value="F:metal ion binding"/>
    <property type="evidence" value="ECO:0007669"/>
    <property type="project" value="UniProtKB-KW"/>
</dbReference>
<feature type="region of interest" description="Disordered" evidence="16">
    <location>
        <begin position="544"/>
        <end position="573"/>
    </location>
</feature>
<dbReference type="PROSITE" id="PS50885">
    <property type="entry name" value="HAMP"/>
    <property type="match status" value="1"/>
</dbReference>
<evidence type="ECO:0000259" key="20">
    <source>
        <dbReference type="PROSITE" id="PS51007"/>
    </source>
</evidence>
<dbReference type="GO" id="GO:0000155">
    <property type="term" value="F:phosphorelay sensor kinase activity"/>
    <property type="evidence" value="ECO:0007669"/>
    <property type="project" value="InterPro"/>
</dbReference>
<dbReference type="PANTHER" id="PTHR43711:SF26">
    <property type="entry name" value="SENSOR HISTIDINE KINASE RCSC"/>
    <property type="match status" value="1"/>
</dbReference>
<feature type="domain" description="HAMP" evidence="19">
    <location>
        <begin position="234"/>
        <end position="294"/>
    </location>
</feature>
<dbReference type="KEGG" id="cbac:JI75_04490"/>
<dbReference type="InterPro" id="IPR021796">
    <property type="entry name" value="Tll0287-like_dom"/>
</dbReference>
<name>A0A0A8B3H9_9ACTN</name>
<keyword evidence="22" id="KW-1185">Reference proteome</keyword>
<dbReference type="InterPro" id="IPR003660">
    <property type="entry name" value="HAMP_dom"/>
</dbReference>
<dbReference type="Proteomes" id="UP000031121">
    <property type="component" value="Chromosome"/>
</dbReference>
<keyword evidence="15" id="KW-0175">Coiled coil</keyword>
<organism evidence="21 22">
    <name type="scientific">Berryella intestinalis</name>
    <dbReference type="NCBI Taxonomy" id="1531429"/>
    <lineage>
        <taxon>Bacteria</taxon>
        <taxon>Bacillati</taxon>
        <taxon>Actinomycetota</taxon>
        <taxon>Coriobacteriia</taxon>
        <taxon>Eggerthellales</taxon>
        <taxon>Eggerthellaceae</taxon>
        <taxon>Berryella</taxon>
    </lineage>
</organism>
<comment type="similarity">
    <text evidence="3">In the N-terminal section; belongs to the phytochrome family.</text>
</comment>
<dbReference type="SMART" id="SM00388">
    <property type="entry name" value="HisKA"/>
    <property type="match status" value="1"/>
</dbReference>
<evidence type="ECO:0000256" key="5">
    <source>
        <dbReference type="ARBA" id="ARBA00022553"/>
    </source>
</evidence>
<dbReference type="RefSeq" id="WP_039689049.1">
    <property type="nucleotide sequence ID" value="NZ_CP009302.1"/>
</dbReference>
<dbReference type="HOGENOM" id="CLU_000445_114_64_11"/>
<protein>
    <recommendedName>
        <fullName evidence="13">Circadian input-output histidine kinase CikA</fullName>
        <ecNumber evidence="4">2.7.13.3</ecNumber>
    </recommendedName>
</protein>
<keyword evidence="12" id="KW-0902">Two-component regulatory system</keyword>
<dbReference type="Pfam" id="PF11845">
    <property type="entry name" value="Tll0287-like"/>
    <property type="match status" value="1"/>
</dbReference>
<evidence type="ECO:0000256" key="12">
    <source>
        <dbReference type="ARBA" id="ARBA00023012"/>
    </source>
</evidence>
<dbReference type="STRING" id="1531429.JI75_04490"/>
<feature type="compositionally biased region" description="Basic and acidic residues" evidence="16">
    <location>
        <begin position="559"/>
        <end position="573"/>
    </location>
</feature>
<dbReference type="SMART" id="SM00387">
    <property type="entry name" value="HATPase_c"/>
    <property type="match status" value="1"/>
</dbReference>
<dbReference type="GO" id="GO:0009055">
    <property type="term" value="F:electron transfer activity"/>
    <property type="evidence" value="ECO:0007669"/>
    <property type="project" value="InterPro"/>
</dbReference>
<evidence type="ECO:0000259" key="18">
    <source>
        <dbReference type="PROSITE" id="PS50109"/>
    </source>
</evidence>
<dbReference type="InterPro" id="IPR050736">
    <property type="entry name" value="Sensor_HK_Regulatory"/>
</dbReference>
<keyword evidence="10 17" id="KW-1133">Transmembrane helix</keyword>
<dbReference type="EMBL" id="CP009302">
    <property type="protein sequence ID" value="AJC12036.1"/>
    <property type="molecule type" value="Genomic_DNA"/>
</dbReference>
<keyword evidence="14" id="KW-0349">Heme</keyword>
<dbReference type="SUPFAM" id="SSF55874">
    <property type="entry name" value="ATPase domain of HSP90 chaperone/DNA topoisomerase II/histidine kinase"/>
    <property type="match status" value="1"/>
</dbReference>
<dbReference type="Pfam" id="PF02518">
    <property type="entry name" value="HATPase_c"/>
    <property type="match status" value="1"/>
</dbReference>
<evidence type="ECO:0000256" key="14">
    <source>
        <dbReference type="PROSITE-ProRule" id="PRU00433"/>
    </source>
</evidence>
<comment type="catalytic activity">
    <reaction evidence="1">
        <text>ATP + protein L-histidine = ADP + protein N-phospho-L-histidine.</text>
        <dbReference type="EC" id="2.7.13.3"/>
    </reaction>
</comment>
<sequence length="573" mass="63681">MAQGETKASIGLKAKIIGLLGTVLLALVLVDVAWTYHTQKQATEGVMLQESRILVTEMNAVWKFVSINQDIINRSADGTYDYKGLHCALAGEEVATFFSDDSDYSIRFTRLSPRNLRNSPDEYEKDALERFADGTTSEQYGFSSQDGRSVFRYLSVMRVSENCTECHGRPAGQIDPTGYPKEGWEVGDVAGAVSVTVPTDWYFSNMHDAILRGVLFFLATMVCMAAIVYFALTRLVTNPLANLRRTFVRMSSEPSATGLDTAVERVRPVYSSTEIDDLLAQFELMAERLSSMYSNLESQVRDRTTQLSAANEELERQRQHVERVNDRLKRENRFKSDFLAIVSHELRTPLTSILAFTDLMEESVPASNALARTQLEEIGKNGRILLEMVDNVLETARIQVGSEKLNLEWIDLGDVVGMVEASSRPLAEKKSIDFTVSIGSDVPIIRGDWEKTRRILVNLVSNAIKFTGKGGTVHVGVSYDAADEQVSLKVVDSGIGIPEDKWDLIFERFSQENMSTVRRYGGSGLGLSLVKELSEMLGGSVSLTSEPGSGSTFTVRLPIKQEGDEHDEDHAYR</sequence>
<dbReference type="InterPro" id="IPR003594">
    <property type="entry name" value="HATPase_dom"/>
</dbReference>
<evidence type="ECO:0000256" key="2">
    <source>
        <dbReference type="ARBA" id="ARBA00004236"/>
    </source>
</evidence>
<accession>A0A0A8B3H9</accession>
<feature type="transmembrane region" description="Helical" evidence="17">
    <location>
        <begin position="209"/>
        <end position="232"/>
    </location>
</feature>
<reference evidence="22" key="1">
    <citation type="submission" date="2014-08" db="EMBL/GenBank/DDBJ databases">
        <title>Coriobacteriaceae sp. complete genome.</title>
        <authorList>
            <person name="Looft T."/>
            <person name="Bayles D.O."/>
            <person name="Stanton T.B."/>
        </authorList>
    </citation>
    <scope>NUCLEOTIDE SEQUENCE [LARGE SCALE GENOMIC DNA]</scope>
    <source>
        <strain evidence="22">68-1-3</strain>
    </source>
</reference>
<evidence type="ECO:0000256" key="8">
    <source>
        <dbReference type="ARBA" id="ARBA00022723"/>
    </source>
</evidence>
<keyword evidence="9 21" id="KW-0418">Kinase</keyword>
<keyword evidence="7 17" id="KW-0812">Transmembrane</keyword>
<dbReference type="AlphaFoldDB" id="A0A0A8B3H9"/>
<dbReference type="InterPro" id="IPR036890">
    <property type="entry name" value="HATPase_C_sf"/>
</dbReference>
<evidence type="ECO:0000256" key="1">
    <source>
        <dbReference type="ARBA" id="ARBA00000085"/>
    </source>
</evidence>
<feature type="compositionally biased region" description="Polar residues" evidence="16">
    <location>
        <begin position="544"/>
        <end position="554"/>
    </location>
</feature>
<keyword evidence="11 14" id="KW-0408">Iron</keyword>
<dbReference type="InterPro" id="IPR036097">
    <property type="entry name" value="HisK_dim/P_sf"/>
</dbReference>
<dbReference type="OrthoDB" id="9806130at2"/>
<evidence type="ECO:0000256" key="16">
    <source>
        <dbReference type="SAM" id="MobiDB-lite"/>
    </source>
</evidence>
<evidence type="ECO:0000256" key="3">
    <source>
        <dbReference type="ARBA" id="ARBA00006402"/>
    </source>
</evidence>
<feature type="domain" description="Cytochrome c" evidence="20">
    <location>
        <begin position="142"/>
        <end position="286"/>
    </location>
</feature>
<evidence type="ECO:0000313" key="22">
    <source>
        <dbReference type="Proteomes" id="UP000031121"/>
    </source>
</evidence>
<evidence type="ECO:0000256" key="17">
    <source>
        <dbReference type="SAM" id="Phobius"/>
    </source>
</evidence>
<dbReference type="Gene3D" id="1.10.287.130">
    <property type="match status" value="1"/>
</dbReference>
<dbReference type="InterPro" id="IPR009056">
    <property type="entry name" value="Cyt_c-like_dom"/>
</dbReference>
<evidence type="ECO:0000313" key="21">
    <source>
        <dbReference type="EMBL" id="AJC12036.1"/>
    </source>
</evidence>
<dbReference type="InterPro" id="IPR005467">
    <property type="entry name" value="His_kinase_dom"/>
</dbReference>
<dbReference type="InterPro" id="IPR004358">
    <property type="entry name" value="Sig_transdc_His_kin-like_C"/>
</dbReference>
<evidence type="ECO:0000256" key="6">
    <source>
        <dbReference type="ARBA" id="ARBA00022679"/>
    </source>
</evidence>
<dbReference type="Gene3D" id="3.30.565.10">
    <property type="entry name" value="Histidine kinase-like ATPase, C-terminal domain"/>
    <property type="match status" value="1"/>
</dbReference>
<evidence type="ECO:0000256" key="13">
    <source>
        <dbReference type="ARBA" id="ARBA00074306"/>
    </source>
</evidence>
<dbReference type="PANTHER" id="PTHR43711">
    <property type="entry name" value="TWO-COMPONENT HISTIDINE KINASE"/>
    <property type="match status" value="1"/>
</dbReference>
<dbReference type="PROSITE" id="PS50109">
    <property type="entry name" value="HIS_KIN"/>
    <property type="match status" value="1"/>
</dbReference>
<dbReference type="GO" id="GO:0005886">
    <property type="term" value="C:plasma membrane"/>
    <property type="evidence" value="ECO:0007669"/>
    <property type="project" value="UniProtKB-SubCell"/>
</dbReference>
<dbReference type="CDD" id="cd16922">
    <property type="entry name" value="HATPase_EvgS-ArcB-TorS-like"/>
    <property type="match status" value="1"/>
</dbReference>
<keyword evidence="5" id="KW-0597">Phosphoprotein</keyword>
<keyword evidence="8 14" id="KW-0479">Metal-binding</keyword>
<keyword evidence="17" id="KW-0472">Membrane</keyword>
<comment type="subcellular location">
    <subcellularLocation>
        <location evidence="2">Cell membrane</location>
    </subcellularLocation>
</comment>
<feature type="transmembrane region" description="Helical" evidence="17">
    <location>
        <begin position="16"/>
        <end position="34"/>
    </location>
</feature>
<dbReference type="GO" id="GO:0020037">
    <property type="term" value="F:heme binding"/>
    <property type="evidence" value="ECO:0007669"/>
    <property type="project" value="InterPro"/>
</dbReference>
<evidence type="ECO:0000256" key="10">
    <source>
        <dbReference type="ARBA" id="ARBA00022989"/>
    </source>
</evidence>
<keyword evidence="6" id="KW-0808">Transferase</keyword>
<proteinExistence type="inferred from homology"/>
<evidence type="ECO:0000256" key="11">
    <source>
        <dbReference type="ARBA" id="ARBA00023004"/>
    </source>
</evidence>